<keyword evidence="4" id="KW-1185">Reference proteome</keyword>
<sequence length="352" mass="37720">MPPTRVLVLKPDALGDLLLATPALGRLRQGLPGAKISGMVGPWSRMIWATHPALDTLHTLEFPGFARTTGPKRRLRPYVMLLHYALVLRRMHYDAALLFRDDHWWGAMLIALAGIPIRIGHAHPRCRPFLTHALPYDPREHVSRQSLDVVTALLGQAASDTPPTFFEPGATAHAWAAQWCAAHLGDAPFVVIHPGASGPTKAWPPERWAAVGQALVARGWQVVLSGGPDETDLVRQVAAQIPAAHSVAGATSIPQLAALLARAHLMIGGDTGPLHLAVSQGCASLHLFGPSDPGRFGPWGDPARHRVVAAGLACSPCSQFQTCPRQTQPAECMQKIAVEQVVRLAVGMLDAA</sequence>
<dbReference type="GO" id="GO:0009244">
    <property type="term" value="P:lipopolysaccharide core region biosynthetic process"/>
    <property type="evidence" value="ECO:0007669"/>
    <property type="project" value="TreeGrafter"/>
</dbReference>
<name>E1IBN9_9CHLR</name>
<comment type="caution">
    <text evidence="3">The sequence shown here is derived from an EMBL/GenBank/DDBJ whole genome shotgun (WGS) entry which is preliminary data.</text>
</comment>
<dbReference type="GO" id="GO:0005829">
    <property type="term" value="C:cytosol"/>
    <property type="evidence" value="ECO:0007669"/>
    <property type="project" value="TreeGrafter"/>
</dbReference>
<dbReference type="eggNOG" id="COG0859">
    <property type="taxonomic scope" value="Bacteria"/>
</dbReference>
<protein>
    <submittedName>
        <fullName evidence="3">Glycosyl transferase family protein</fullName>
    </submittedName>
</protein>
<dbReference type="CDD" id="cd03789">
    <property type="entry name" value="GT9_LPS_heptosyltransferase"/>
    <property type="match status" value="1"/>
</dbReference>
<keyword evidence="1" id="KW-0328">Glycosyltransferase</keyword>
<dbReference type="AlphaFoldDB" id="E1IBN9"/>
<dbReference type="PANTHER" id="PTHR30160:SF1">
    <property type="entry name" value="LIPOPOLYSACCHARIDE 1,2-N-ACETYLGLUCOSAMINETRANSFERASE-RELATED"/>
    <property type="match status" value="1"/>
</dbReference>
<dbReference type="Pfam" id="PF01075">
    <property type="entry name" value="Glyco_transf_9"/>
    <property type="match status" value="1"/>
</dbReference>
<evidence type="ECO:0000313" key="3">
    <source>
        <dbReference type="EMBL" id="EFO81458.1"/>
    </source>
</evidence>
<dbReference type="OrthoDB" id="9768048at2"/>
<accession>E1IBN9</accession>
<evidence type="ECO:0000313" key="4">
    <source>
        <dbReference type="Proteomes" id="UP000054010"/>
    </source>
</evidence>
<dbReference type="SUPFAM" id="SSF53756">
    <property type="entry name" value="UDP-Glycosyltransferase/glycogen phosphorylase"/>
    <property type="match status" value="1"/>
</dbReference>
<keyword evidence="2 3" id="KW-0808">Transferase</keyword>
<organism evidence="3 4">
    <name type="scientific">Oscillochloris trichoides DG-6</name>
    <dbReference type="NCBI Taxonomy" id="765420"/>
    <lineage>
        <taxon>Bacteria</taxon>
        <taxon>Bacillati</taxon>
        <taxon>Chloroflexota</taxon>
        <taxon>Chloroflexia</taxon>
        <taxon>Chloroflexales</taxon>
        <taxon>Chloroflexineae</taxon>
        <taxon>Oscillochloridaceae</taxon>
        <taxon>Oscillochloris</taxon>
    </lineage>
</organism>
<reference evidence="3 4" key="1">
    <citation type="journal article" date="2011" name="J. Bacteriol.">
        <title>Draft genome sequence of the anoxygenic filamentous phototrophic bacterium Oscillochloris trichoides subsp. DG-6.</title>
        <authorList>
            <person name="Kuznetsov B.B."/>
            <person name="Ivanovsky R.N."/>
            <person name="Keppen O.I."/>
            <person name="Sukhacheva M.V."/>
            <person name="Bumazhkin B.K."/>
            <person name="Patutina E.O."/>
            <person name="Beletsky A.V."/>
            <person name="Mardanov A.V."/>
            <person name="Baslerov R.V."/>
            <person name="Panteleeva A.N."/>
            <person name="Kolganova T.V."/>
            <person name="Ravin N.V."/>
            <person name="Skryabin K.G."/>
        </authorList>
    </citation>
    <scope>NUCLEOTIDE SEQUENCE [LARGE SCALE GENOMIC DNA]</scope>
    <source>
        <strain evidence="3 4">DG-6</strain>
    </source>
</reference>
<dbReference type="Proteomes" id="UP000054010">
    <property type="component" value="Unassembled WGS sequence"/>
</dbReference>
<evidence type="ECO:0000256" key="1">
    <source>
        <dbReference type="ARBA" id="ARBA00022676"/>
    </source>
</evidence>
<dbReference type="GO" id="GO:0008713">
    <property type="term" value="F:ADP-heptose-lipopolysaccharide heptosyltransferase activity"/>
    <property type="evidence" value="ECO:0007669"/>
    <property type="project" value="TreeGrafter"/>
</dbReference>
<dbReference type="HOGENOM" id="CLU_038371_0_0_0"/>
<dbReference type="InterPro" id="IPR051199">
    <property type="entry name" value="LPS_LOS_Heptosyltrfase"/>
</dbReference>
<dbReference type="InterPro" id="IPR002201">
    <property type="entry name" value="Glyco_trans_9"/>
</dbReference>
<dbReference type="Gene3D" id="3.40.50.2000">
    <property type="entry name" value="Glycogen Phosphorylase B"/>
    <property type="match status" value="2"/>
</dbReference>
<dbReference type="EMBL" id="ADVR01000012">
    <property type="protein sequence ID" value="EFO81458.1"/>
    <property type="molecule type" value="Genomic_DNA"/>
</dbReference>
<dbReference type="PANTHER" id="PTHR30160">
    <property type="entry name" value="TETRAACYLDISACCHARIDE 4'-KINASE-RELATED"/>
    <property type="match status" value="1"/>
</dbReference>
<evidence type="ECO:0000256" key="2">
    <source>
        <dbReference type="ARBA" id="ARBA00022679"/>
    </source>
</evidence>
<dbReference type="STRING" id="765420.OSCT_0740"/>
<gene>
    <name evidence="3" type="ORF">OSCT_0740</name>
</gene>
<proteinExistence type="predicted"/>